<keyword evidence="3" id="KW-0732">Signal</keyword>
<evidence type="ECO:0000256" key="9">
    <source>
        <dbReference type="PROSITE-ProRule" id="PRU00555"/>
    </source>
</evidence>
<evidence type="ECO:0000259" key="12">
    <source>
        <dbReference type="PROSITE" id="PS51210"/>
    </source>
</evidence>
<keyword evidence="4 9" id="KW-0378">Hydrolase</keyword>
<dbReference type="SUPFAM" id="SSF52151">
    <property type="entry name" value="FabD/lysophospholipase-like"/>
    <property type="match status" value="1"/>
</dbReference>
<reference evidence="13" key="1">
    <citation type="journal article" date="2020" name="Stud. Mycol.">
        <title>101 Dothideomycetes genomes: a test case for predicting lifestyles and emergence of pathogens.</title>
        <authorList>
            <person name="Haridas S."/>
            <person name="Albert R."/>
            <person name="Binder M."/>
            <person name="Bloem J."/>
            <person name="Labutti K."/>
            <person name="Salamov A."/>
            <person name="Andreopoulos B."/>
            <person name="Baker S."/>
            <person name="Barry K."/>
            <person name="Bills G."/>
            <person name="Bluhm B."/>
            <person name="Cannon C."/>
            <person name="Castanera R."/>
            <person name="Culley D."/>
            <person name="Daum C."/>
            <person name="Ezra D."/>
            <person name="Gonzalez J."/>
            <person name="Henrissat B."/>
            <person name="Kuo A."/>
            <person name="Liang C."/>
            <person name="Lipzen A."/>
            <person name="Lutzoni F."/>
            <person name="Magnuson J."/>
            <person name="Mondo S."/>
            <person name="Nolan M."/>
            <person name="Ohm R."/>
            <person name="Pangilinan J."/>
            <person name="Park H.-J."/>
            <person name="Ramirez L."/>
            <person name="Alfaro M."/>
            <person name="Sun H."/>
            <person name="Tritt A."/>
            <person name="Yoshinaga Y."/>
            <person name="Zwiers L.-H."/>
            <person name="Turgeon B."/>
            <person name="Goodwin S."/>
            <person name="Spatafora J."/>
            <person name="Crous P."/>
            <person name="Grigoriev I."/>
        </authorList>
    </citation>
    <scope>NUCLEOTIDE SEQUENCE</scope>
    <source>
        <strain evidence="13">CBS 109.77</strain>
    </source>
</reference>
<keyword evidence="11" id="KW-1133">Transmembrane helix</keyword>
<evidence type="ECO:0000256" key="5">
    <source>
        <dbReference type="ARBA" id="ARBA00022963"/>
    </source>
</evidence>
<dbReference type="GO" id="GO:0004623">
    <property type="term" value="F:phospholipase A2 activity"/>
    <property type="evidence" value="ECO:0007669"/>
    <property type="project" value="TreeGrafter"/>
</dbReference>
<dbReference type="OrthoDB" id="4084751at2759"/>
<protein>
    <recommendedName>
        <fullName evidence="2 10">Lysophospholipase</fullName>
        <ecNumber evidence="2 10">3.1.1.5</ecNumber>
    </recommendedName>
</protein>
<evidence type="ECO:0000256" key="6">
    <source>
        <dbReference type="ARBA" id="ARBA00023098"/>
    </source>
</evidence>
<evidence type="ECO:0000256" key="3">
    <source>
        <dbReference type="ARBA" id="ARBA00022729"/>
    </source>
</evidence>
<dbReference type="GO" id="GO:0046475">
    <property type="term" value="P:glycerophospholipid catabolic process"/>
    <property type="evidence" value="ECO:0007669"/>
    <property type="project" value="TreeGrafter"/>
</dbReference>
<keyword evidence="11" id="KW-0812">Transmembrane</keyword>
<evidence type="ECO:0000256" key="4">
    <source>
        <dbReference type="ARBA" id="ARBA00022801"/>
    </source>
</evidence>
<comment type="similarity">
    <text evidence="1 10">Belongs to the lysophospholipase family.</text>
</comment>
<dbReference type="AlphaFoldDB" id="A0A6A6X511"/>
<dbReference type="EMBL" id="MU002021">
    <property type="protein sequence ID" value="KAF2791402.1"/>
    <property type="molecule type" value="Genomic_DNA"/>
</dbReference>
<gene>
    <name evidence="13" type="ORF">K505DRAFT_326889</name>
</gene>
<evidence type="ECO:0000256" key="8">
    <source>
        <dbReference type="ARBA" id="ARBA00049531"/>
    </source>
</evidence>
<dbReference type="PANTHER" id="PTHR10728:SF33">
    <property type="entry name" value="LYSOPHOSPHOLIPASE 1-RELATED"/>
    <property type="match status" value="1"/>
</dbReference>
<keyword evidence="6 9" id="KW-0443">Lipid metabolism</keyword>
<evidence type="ECO:0000256" key="7">
    <source>
        <dbReference type="ARBA" id="ARBA00023180"/>
    </source>
</evidence>
<evidence type="ECO:0000256" key="2">
    <source>
        <dbReference type="ARBA" id="ARBA00013274"/>
    </source>
</evidence>
<dbReference type="GO" id="GO:0005829">
    <property type="term" value="C:cytosol"/>
    <property type="evidence" value="ECO:0007669"/>
    <property type="project" value="TreeGrafter"/>
</dbReference>
<comment type="catalytic activity">
    <reaction evidence="8 10">
        <text>a 1-acyl-sn-glycero-3-phosphocholine + H2O = sn-glycerol 3-phosphocholine + a fatty acid + H(+)</text>
        <dbReference type="Rhea" id="RHEA:15177"/>
        <dbReference type="ChEBI" id="CHEBI:15377"/>
        <dbReference type="ChEBI" id="CHEBI:15378"/>
        <dbReference type="ChEBI" id="CHEBI:16870"/>
        <dbReference type="ChEBI" id="CHEBI:28868"/>
        <dbReference type="ChEBI" id="CHEBI:58168"/>
        <dbReference type="EC" id="3.1.1.5"/>
    </reaction>
</comment>
<dbReference type="SMART" id="SM00022">
    <property type="entry name" value="PLAc"/>
    <property type="match status" value="1"/>
</dbReference>
<sequence length="657" mass="69923">MKISQLLSASALTSLASTSAIIPREAEVQAANNALEAWKRGSPQAPNGYAPATVDCPSTRPSIRVASGLSDQEKSWLEKRRPNTVAPMRDLLTRINIAGFDAGAYIDKHSQNTTALPNIAIAFSGGGYRAMTNGAGGLAAFDDRTPNAKGSGQLGGLLQASTYIAGLSGGGWLVGSVYTNNFSSVQSIIDKNGDGNIWQLERSILQGPKQGGIQVLNTVDYYKNLLDAVNSKTDAAGTFNVSLTDYWGRALSFQLVGAPDGGPGFTFSSIQDDDDFKNANAPMPFLVADERAPGETIISLNATNIEFSPFEMGSFDPTLYGFAPLRYIGSNFTGGKLPDGQGCVAGFDNVGFVMGTSSSLFNTIITQLDSIGDVPDIVKNALKGLLADISESDDDIADYTPNPFLHFNNRTNPSAQDDRLTLVDGGLDGQNIPFNPLIQPVRAVDVIFAIDSSGDTVPPTESSQNWPNGTAIIATYARSVQNATMQNGTGFPAIPDANTFVNLGLNNRPTFFGCDASNFTGSVPPLIVYLPNAPYVYNSNTFTTQMAYNNTERNAMIQNGYNMVTQGNATLDAQWPTCVGCAMLSRSFDRNGESVPDACKKCFESYCWNGTVASQTPAPYHPTFKLTELKIKSGVGHVLPNILGFALVAGVSGFLMF</sequence>
<keyword evidence="5 9" id="KW-0442">Lipid degradation</keyword>
<dbReference type="InterPro" id="IPR002642">
    <property type="entry name" value="LysoPLipase_cat_dom"/>
</dbReference>
<evidence type="ECO:0000256" key="10">
    <source>
        <dbReference type="RuleBase" id="RU362103"/>
    </source>
</evidence>
<feature type="transmembrane region" description="Helical" evidence="11">
    <location>
        <begin position="638"/>
        <end position="656"/>
    </location>
</feature>
<dbReference type="InterPro" id="IPR016035">
    <property type="entry name" value="Acyl_Trfase/lysoPLipase"/>
</dbReference>
<accession>A0A6A6X511</accession>
<evidence type="ECO:0000313" key="13">
    <source>
        <dbReference type="EMBL" id="KAF2791402.1"/>
    </source>
</evidence>
<dbReference type="EC" id="3.1.1.5" evidence="2 10"/>
<evidence type="ECO:0000256" key="11">
    <source>
        <dbReference type="SAM" id="Phobius"/>
    </source>
</evidence>
<dbReference type="Gene3D" id="3.40.1090.10">
    <property type="entry name" value="Cytosolic phospholipase A2 catalytic domain"/>
    <property type="match status" value="1"/>
</dbReference>
<proteinExistence type="inferred from homology"/>
<dbReference type="FunFam" id="3.40.1090.10:FF:000010">
    <property type="entry name" value="Lysophospholipase"/>
    <property type="match status" value="1"/>
</dbReference>
<dbReference type="PANTHER" id="PTHR10728">
    <property type="entry name" value="CYTOSOLIC PHOSPHOLIPASE A2"/>
    <property type="match status" value="1"/>
</dbReference>
<dbReference type="GO" id="GO:0004622">
    <property type="term" value="F:phosphatidylcholine lysophospholipase activity"/>
    <property type="evidence" value="ECO:0007669"/>
    <property type="project" value="UniProtKB-EC"/>
</dbReference>
<keyword evidence="14" id="KW-1185">Reference proteome</keyword>
<dbReference type="Proteomes" id="UP000799757">
    <property type="component" value="Unassembled WGS sequence"/>
</dbReference>
<evidence type="ECO:0000313" key="14">
    <source>
        <dbReference type="Proteomes" id="UP000799757"/>
    </source>
</evidence>
<evidence type="ECO:0000256" key="1">
    <source>
        <dbReference type="ARBA" id="ARBA00008780"/>
    </source>
</evidence>
<organism evidence="13 14">
    <name type="scientific">Melanomma pulvis-pyrius CBS 109.77</name>
    <dbReference type="NCBI Taxonomy" id="1314802"/>
    <lineage>
        <taxon>Eukaryota</taxon>
        <taxon>Fungi</taxon>
        <taxon>Dikarya</taxon>
        <taxon>Ascomycota</taxon>
        <taxon>Pezizomycotina</taxon>
        <taxon>Dothideomycetes</taxon>
        <taxon>Pleosporomycetidae</taxon>
        <taxon>Pleosporales</taxon>
        <taxon>Melanommataceae</taxon>
        <taxon>Melanomma</taxon>
    </lineage>
</organism>
<dbReference type="PROSITE" id="PS51210">
    <property type="entry name" value="PLA2C"/>
    <property type="match status" value="1"/>
</dbReference>
<name>A0A6A6X511_9PLEO</name>
<dbReference type="Pfam" id="PF01735">
    <property type="entry name" value="PLA2_B"/>
    <property type="match status" value="1"/>
</dbReference>
<feature type="domain" description="PLA2c" evidence="12">
    <location>
        <begin position="55"/>
        <end position="613"/>
    </location>
</feature>
<keyword evidence="7" id="KW-0325">Glycoprotein</keyword>
<keyword evidence="11" id="KW-0472">Membrane</keyword>
<dbReference type="GO" id="GO:0005783">
    <property type="term" value="C:endoplasmic reticulum"/>
    <property type="evidence" value="ECO:0007669"/>
    <property type="project" value="TreeGrafter"/>
</dbReference>